<reference evidence="1" key="2">
    <citation type="submission" date="2015-07" db="EMBL/GenBank/DDBJ databases">
        <title>Plasmids, circular viruses and viroids from rat gut.</title>
        <authorList>
            <person name="Jorgensen T.J."/>
            <person name="Hansen M.A."/>
            <person name="Xu Z."/>
            <person name="Tabak M.A."/>
            <person name="Sorensen S.J."/>
            <person name="Hansen L.H."/>
        </authorList>
    </citation>
    <scope>NUCLEOTIDE SEQUENCE</scope>
    <source>
        <strain evidence="1">RGFK1085</strain>
    </source>
</reference>
<reference evidence="1" key="1">
    <citation type="submission" date="2015-06" db="EMBL/GenBank/DDBJ databases">
        <authorList>
            <person name="Joergensen T."/>
        </authorList>
    </citation>
    <scope>NUCLEOTIDE SEQUENCE</scope>
    <source>
        <strain evidence="1">RGFK1085</strain>
    </source>
</reference>
<dbReference type="AlphaFoldDB" id="A0A0H5Q309"/>
<proteinExistence type="predicted"/>
<name>A0A0H5Q309_9ZZZZ</name>
<protein>
    <submittedName>
        <fullName evidence="1">Uncharacterized protein</fullName>
    </submittedName>
</protein>
<organism evidence="1">
    <name type="scientific">uncultured prokaryote</name>
    <dbReference type="NCBI Taxonomy" id="198431"/>
    <lineage>
        <taxon>unclassified sequences</taxon>
        <taxon>environmental samples</taxon>
    </lineage>
</organism>
<dbReference type="EMBL" id="LN853666">
    <property type="protein sequence ID" value="CRY96426.1"/>
    <property type="molecule type" value="Genomic_DNA"/>
</dbReference>
<evidence type="ECO:0000313" key="1">
    <source>
        <dbReference type="EMBL" id="CRY96426.1"/>
    </source>
</evidence>
<sequence>MADCESFDQPLIHESASGTTYRLACPSIGIVYAPPLTFAALTELLFPGDWSILPPG</sequence>
<accession>A0A0H5Q309</accession>